<organism evidence="2 3">
    <name type="scientific">Actinophytocola xanthii</name>
    <dbReference type="NCBI Taxonomy" id="1912961"/>
    <lineage>
        <taxon>Bacteria</taxon>
        <taxon>Bacillati</taxon>
        <taxon>Actinomycetota</taxon>
        <taxon>Actinomycetes</taxon>
        <taxon>Pseudonocardiales</taxon>
        <taxon>Pseudonocardiaceae</taxon>
    </lineage>
</organism>
<comment type="caution">
    <text evidence="2">The sequence shown here is derived from an EMBL/GenBank/DDBJ whole genome shotgun (WGS) entry which is preliminary data.</text>
</comment>
<gene>
    <name evidence="2" type="ORF">BU204_31535</name>
</gene>
<name>A0A1Q8C7S6_9PSEU</name>
<sequence>MCTVDVFLLVSGCLVSLSFVIRLLVVRRRVRELDRDFSLELVCTRVRALEVAAAAARGIMWQVEFTANGLYTRHIVAGNVVHVALSDHPDRPGRCAAKIWTRCRLADDGVFFLRAKSVLDTRRKRDRVLRQLSAHAAVAGRAAPIG</sequence>
<feature type="transmembrane region" description="Helical" evidence="1">
    <location>
        <begin position="6"/>
        <end position="25"/>
    </location>
</feature>
<accession>A0A1Q8C7S6</accession>
<proteinExistence type="predicted"/>
<keyword evidence="1" id="KW-1133">Transmembrane helix</keyword>
<evidence type="ECO:0000313" key="2">
    <source>
        <dbReference type="EMBL" id="OLF10414.1"/>
    </source>
</evidence>
<dbReference type="Proteomes" id="UP000185596">
    <property type="component" value="Unassembled WGS sequence"/>
</dbReference>
<keyword evidence="3" id="KW-1185">Reference proteome</keyword>
<keyword evidence="1" id="KW-0472">Membrane</keyword>
<dbReference type="AlphaFoldDB" id="A0A1Q8C7S6"/>
<protein>
    <submittedName>
        <fullName evidence="2">Uncharacterized protein</fullName>
    </submittedName>
</protein>
<dbReference type="STRING" id="1912961.BU204_31535"/>
<reference evidence="2 3" key="1">
    <citation type="submission" date="2016-12" db="EMBL/GenBank/DDBJ databases">
        <title>The draft genome sequence of Actinophytocola sp. 11-183.</title>
        <authorList>
            <person name="Wang W."/>
            <person name="Yuan L."/>
        </authorList>
    </citation>
    <scope>NUCLEOTIDE SEQUENCE [LARGE SCALE GENOMIC DNA]</scope>
    <source>
        <strain evidence="2 3">11-183</strain>
    </source>
</reference>
<dbReference type="EMBL" id="MSIE01000075">
    <property type="protein sequence ID" value="OLF10414.1"/>
    <property type="molecule type" value="Genomic_DNA"/>
</dbReference>
<evidence type="ECO:0000313" key="3">
    <source>
        <dbReference type="Proteomes" id="UP000185596"/>
    </source>
</evidence>
<evidence type="ECO:0000256" key="1">
    <source>
        <dbReference type="SAM" id="Phobius"/>
    </source>
</evidence>
<keyword evidence="1" id="KW-0812">Transmembrane</keyword>